<comment type="similarity">
    <text evidence="2 8">Belongs to the methyltransferase superfamily. RsmD family.</text>
</comment>
<dbReference type="NCBIfam" id="TIGR00095">
    <property type="entry name" value="16S rRNA (guanine(966)-N(2))-methyltransferase RsmD"/>
    <property type="match status" value="1"/>
</dbReference>
<dbReference type="PANTHER" id="PTHR43542">
    <property type="entry name" value="METHYLTRANSFERASE"/>
    <property type="match status" value="1"/>
</dbReference>
<dbReference type="PIRSF" id="PIRSF004553">
    <property type="entry name" value="CHP00095"/>
    <property type="match status" value="1"/>
</dbReference>
<accession>A0ABU0WAX9</accession>
<dbReference type="Pfam" id="PF03602">
    <property type="entry name" value="Cons_hypoth95"/>
    <property type="match status" value="1"/>
</dbReference>
<comment type="function">
    <text evidence="1 8">Specifically methylates the guanine in position 966 of 16S rRNA in the assembled 30S particle.</text>
</comment>
<evidence type="ECO:0000256" key="4">
    <source>
        <dbReference type="ARBA" id="ARBA00013682"/>
    </source>
</evidence>
<dbReference type="Proteomes" id="UP001239019">
    <property type="component" value="Unassembled WGS sequence"/>
</dbReference>
<evidence type="ECO:0000256" key="1">
    <source>
        <dbReference type="ARBA" id="ARBA00002649"/>
    </source>
</evidence>
<dbReference type="SUPFAM" id="SSF53335">
    <property type="entry name" value="S-adenosyl-L-methionine-dependent methyltransferases"/>
    <property type="match status" value="1"/>
</dbReference>
<evidence type="ECO:0000313" key="9">
    <source>
        <dbReference type="EMBL" id="MDQ2070615.1"/>
    </source>
</evidence>
<keyword evidence="8" id="KW-0698">rRNA processing</keyword>
<dbReference type="InterPro" id="IPR004398">
    <property type="entry name" value="RNA_MeTrfase_RsmD"/>
</dbReference>
<dbReference type="PANTHER" id="PTHR43542:SF1">
    <property type="entry name" value="METHYLTRANSFERASE"/>
    <property type="match status" value="1"/>
</dbReference>
<dbReference type="InterPro" id="IPR029063">
    <property type="entry name" value="SAM-dependent_MTases_sf"/>
</dbReference>
<keyword evidence="6 8" id="KW-0808">Transferase</keyword>
<dbReference type="Gene3D" id="3.40.50.150">
    <property type="entry name" value="Vaccinia Virus protein VP39"/>
    <property type="match status" value="1"/>
</dbReference>
<dbReference type="CDD" id="cd02440">
    <property type="entry name" value="AdoMet_MTases"/>
    <property type="match status" value="1"/>
</dbReference>
<dbReference type="EC" id="2.1.1.171" evidence="3 8"/>
<name>A0ABU0WAX9_9GAMM</name>
<evidence type="ECO:0000256" key="3">
    <source>
        <dbReference type="ARBA" id="ARBA00012141"/>
    </source>
</evidence>
<dbReference type="PROSITE" id="PS00092">
    <property type="entry name" value="N6_MTASE"/>
    <property type="match status" value="1"/>
</dbReference>
<gene>
    <name evidence="9" type="primary">rsmD</name>
    <name evidence="9" type="ORF">RBH19_12110</name>
</gene>
<evidence type="ECO:0000256" key="7">
    <source>
        <dbReference type="ARBA" id="ARBA00048326"/>
    </source>
</evidence>
<comment type="caution">
    <text evidence="9">The sequence shown here is derived from an EMBL/GenBank/DDBJ whole genome shotgun (WGS) entry which is preliminary data.</text>
</comment>
<keyword evidence="5 8" id="KW-0489">Methyltransferase</keyword>
<evidence type="ECO:0000256" key="6">
    <source>
        <dbReference type="ARBA" id="ARBA00022679"/>
    </source>
</evidence>
<organism evidence="9 10">
    <name type="scientific">Natronospira bacteriovora</name>
    <dbReference type="NCBI Taxonomy" id="3069753"/>
    <lineage>
        <taxon>Bacteria</taxon>
        <taxon>Pseudomonadati</taxon>
        <taxon>Pseudomonadota</taxon>
        <taxon>Gammaproteobacteria</taxon>
        <taxon>Natronospirales</taxon>
        <taxon>Natronospiraceae</taxon>
        <taxon>Natronospira</taxon>
    </lineage>
</organism>
<evidence type="ECO:0000313" key="10">
    <source>
        <dbReference type="Proteomes" id="UP001239019"/>
    </source>
</evidence>
<dbReference type="InterPro" id="IPR002052">
    <property type="entry name" value="DNA_methylase_N6_adenine_CS"/>
</dbReference>
<keyword evidence="10" id="KW-1185">Reference proteome</keyword>
<dbReference type="GO" id="GO:0052913">
    <property type="term" value="F:16S rRNA (guanine(966)-N(2))-methyltransferase activity"/>
    <property type="evidence" value="ECO:0007669"/>
    <property type="project" value="UniProtKB-EC"/>
</dbReference>
<evidence type="ECO:0000256" key="8">
    <source>
        <dbReference type="PIRNR" id="PIRNR004553"/>
    </source>
</evidence>
<proteinExistence type="inferred from homology"/>
<dbReference type="EMBL" id="JAVDDT010000008">
    <property type="protein sequence ID" value="MDQ2070615.1"/>
    <property type="molecule type" value="Genomic_DNA"/>
</dbReference>
<keyword evidence="8" id="KW-0949">S-adenosyl-L-methionine</keyword>
<evidence type="ECO:0000256" key="5">
    <source>
        <dbReference type="ARBA" id="ARBA00022603"/>
    </source>
</evidence>
<protein>
    <recommendedName>
        <fullName evidence="4 8">Ribosomal RNA small subunit methyltransferase D</fullName>
        <ecNumber evidence="3 8">2.1.1.171</ecNumber>
    </recommendedName>
</protein>
<evidence type="ECO:0000256" key="2">
    <source>
        <dbReference type="ARBA" id="ARBA00005269"/>
    </source>
</evidence>
<comment type="catalytic activity">
    <reaction evidence="7 8">
        <text>guanosine(966) in 16S rRNA + S-adenosyl-L-methionine = N(2)-methylguanosine(966) in 16S rRNA + S-adenosyl-L-homocysteine + H(+)</text>
        <dbReference type="Rhea" id="RHEA:23548"/>
        <dbReference type="Rhea" id="RHEA-COMP:10211"/>
        <dbReference type="Rhea" id="RHEA-COMP:10212"/>
        <dbReference type="ChEBI" id="CHEBI:15378"/>
        <dbReference type="ChEBI" id="CHEBI:57856"/>
        <dbReference type="ChEBI" id="CHEBI:59789"/>
        <dbReference type="ChEBI" id="CHEBI:74269"/>
        <dbReference type="ChEBI" id="CHEBI:74481"/>
        <dbReference type="EC" id="2.1.1.171"/>
    </reaction>
</comment>
<reference evidence="9 10" key="1">
    <citation type="submission" date="2023-08" db="EMBL/GenBank/DDBJ databases">
        <title>Whole-genome sequencing of halo(alkali)philic microorganisms from hypersaline lakes.</title>
        <authorList>
            <person name="Sorokin D.Y."/>
            <person name="Abbas B."/>
            <person name="Merkel A.Y."/>
        </authorList>
    </citation>
    <scope>NUCLEOTIDE SEQUENCE [LARGE SCALE GENOMIC DNA]</scope>
    <source>
        <strain evidence="9 10">AB-CW4</strain>
    </source>
</reference>
<sequence length="195" mass="21133">MSRSAKNHASGRFRIIGGQWRSRRLAFPAAGGVRPTPDRVRETLFNWLGPGLHGGRGLDLFAGSGALGLEGLSRGLASVTFVEQDARLARGLRENLQLLGGTGQVVQADVRAFLAGRREGADQPPFDVVFLDPPYDADLHRPVLEALTAGQWLAPDARLYVEYRASGDAPELPEGWEWRRQSRAGDVGFGVSAEC</sequence>
<dbReference type="RefSeq" id="WP_306729110.1">
    <property type="nucleotide sequence ID" value="NZ_JAVDDT010000008.1"/>
</dbReference>